<keyword evidence="3 8" id="KW-0547">Nucleotide-binding</keyword>
<evidence type="ECO:0000256" key="2">
    <source>
        <dbReference type="ARBA" id="ARBA00022598"/>
    </source>
</evidence>
<protein>
    <recommendedName>
        <fullName evidence="1">methionine--tRNA ligase</fullName>
        <ecNumber evidence="1">6.1.1.10</ecNumber>
    </recommendedName>
</protein>
<dbReference type="FunFam" id="2.170.220.10:FF:000001">
    <property type="entry name" value="methionine--tRNA ligase, mitochondrial"/>
    <property type="match status" value="1"/>
</dbReference>
<organism evidence="11 12">
    <name type="scientific">Candidatus Nealsonbacteria bacterium CG10_big_fil_rev_8_21_14_0_10_36_228</name>
    <dbReference type="NCBI Taxonomy" id="1974708"/>
    <lineage>
        <taxon>Bacteria</taxon>
        <taxon>Candidatus Nealsoniibacteriota</taxon>
    </lineage>
</organism>
<reference evidence="12" key="1">
    <citation type="submission" date="2017-09" db="EMBL/GenBank/DDBJ databases">
        <title>Depth-based differentiation of microbial function through sediment-hosted aquifers and enrichment of novel symbionts in the deep terrestrial subsurface.</title>
        <authorList>
            <person name="Probst A.J."/>
            <person name="Ladd B."/>
            <person name="Jarett J.K."/>
            <person name="Geller-Mcgrath D.E."/>
            <person name="Sieber C.M.K."/>
            <person name="Emerson J.B."/>
            <person name="Anantharaman K."/>
            <person name="Thomas B.C."/>
            <person name="Malmstrom R."/>
            <person name="Stieglmeier M."/>
            <person name="Klingl A."/>
            <person name="Woyke T."/>
            <person name="Ryan C.M."/>
            <person name="Banfield J.F."/>
        </authorList>
    </citation>
    <scope>NUCLEOTIDE SEQUENCE [LARGE SCALE GENOMIC DNA]</scope>
</reference>
<dbReference type="GO" id="GO:0006431">
    <property type="term" value="P:methionyl-tRNA aminoacylation"/>
    <property type="evidence" value="ECO:0007669"/>
    <property type="project" value="InterPro"/>
</dbReference>
<dbReference type="Gene3D" id="1.10.730.10">
    <property type="entry name" value="Isoleucyl-tRNA Synthetase, Domain 1"/>
    <property type="match status" value="1"/>
</dbReference>
<dbReference type="Gene3D" id="2.170.220.10">
    <property type="match status" value="1"/>
</dbReference>
<evidence type="ECO:0000313" key="11">
    <source>
        <dbReference type="EMBL" id="PIR72605.1"/>
    </source>
</evidence>
<evidence type="ECO:0000256" key="6">
    <source>
        <dbReference type="ARBA" id="ARBA00023146"/>
    </source>
</evidence>
<dbReference type="GO" id="GO:0005524">
    <property type="term" value="F:ATP binding"/>
    <property type="evidence" value="ECO:0007669"/>
    <property type="project" value="UniProtKB-KW"/>
</dbReference>
<keyword evidence="2 8" id="KW-0436">Ligase</keyword>
<dbReference type="InterPro" id="IPR015413">
    <property type="entry name" value="Methionyl/Leucyl_tRNA_Synth"/>
</dbReference>
<comment type="similarity">
    <text evidence="8">Belongs to the class-I aminoacyl-tRNA synthetase family.</text>
</comment>
<keyword evidence="5 8" id="KW-0648">Protein biosynthesis</keyword>
<evidence type="ECO:0000259" key="9">
    <source>
        <dbReference type="Pfam" id="PF08264"/>
    </source>
</evidence>
<evidence type="ECO:0000256" key="3">
    <source>
        <dbReference type="ARBA" id="ARBA00022741"/>
    </source>
</evidence>
<evidence type="ECO:0000256" key="7">
    <source>
        <dbReference type="ARBA" id="ARBA00047364"/>
    </source>
</evidence>
<evidence type="ECO:0000256" key="8">
    <source>
        <dbReference type="RuleBase" id="RU363039"/>
    </source>
</evidence>
<accession>A0A2H0TKQ0</accession>
<dbReference type="InterPro" id="IPR023457">
    <property type="entry name" value="Met-tRNA_synth_2"/>
</dbReference>
<dbReference type="PANTHER" id="PTHR43326">
    <property type="entry name" value="METHIONYL-TRNA SYNTHETASE"/>
    <property type="match status" value="1"/>
</dbReference>
<dbReference type="SUPFAM" id="SSF52374">
    <property type="entry name" value="Nucleotidylyl transferase"/>
    <property type="match status" value="1"/>
</dbReference>
<feature type="domain" description="Methionyl/Leucyl tRNA synthetase" evidence="10">
    <location>
        <begin position="140"/>
        <end position="363"/>
    </location>
</feature>
<dbReference type="SUPFAM" id="SSF47323">
    <property type="entry name" value="Anticodon-binding domain of a subclass of class I aminoacyl-tRNA synthetases"/>
    <property type="match status" value="1"/>
</dbReference>
<name>A0A2H0TKQ0_9BACT</name>
<dbReference type="InterPro" id="IPR014729">
    <property type="entry name" value="Rossmann-like_a/b/a_fold"/>
</dbReference>
<dbReference type="InterPro" id="IPR009080">
    <property type="entry name" value="tRNAsynth_Ia_anticodon-bd"/>
</dbReference>
<comment type="caution">
    <text evidence="11">The sequence shown here is derived from an EMBL/GenBank/DDBJ whole genome shotgun (WGS) entry which is preliminary data.</text>
</comment>
<dbReference type="EMBL" id="PFCI01000001">
    <property type="protein sequence ID" value="PIR72605.1"/>
    <property type="molecule type" value="Genomic_DNA"/>
</dbReference>
<dbReference type="InterPro" id="IPR013155">
    <property type="entry name" value="M/V/L/I-tRNA-synth_anticd-bd"/>
</dbReference>
<evidence type="ECO:0000313" key="12">
    <source>
        <dbReference type="Proteomes" id="UP000237006"/>
    </source>
</evidence>
<evidence type="ECO:0000259" key="10">
    <source>
        <dbReference type="Pfam" id="PF09334"/>
    </source>
</evidence>
<evidence type="ECO:0000256" key="5">
    <source>
        <dbReference type="ARBA" id="ARBA00022917"/>
    </source>
</evidence>
<evidence type="ECO:0000256" key="4">
    <source>
        <dbReference type="ARBA" id="ARBA00022840"/>
    </source>
</evidence>
<proteinExistence type="inferred from homology"/>
<dbReference type="Pfam" id="PF08264">
    <property type="entry name" value="Anticodon_1"/>
    <property type="match status" value="1"/>
</dbReference>
<dbReference type="PRINTS" id="PR01041">
    <property type="entry name" value="TRNASYNTHMET"/>
</dbReference>
<sequence length="479" mass="55912">MTKNKKFYITTSIAYTNTPPHIGYALELIQADVLARYHRILGKKVFFLTGTDEHGQKVVKAAEEAEKEPKEFTDKITARFKLLTKVLNLSNTDFIRTTDEKRHWPVAREVWLKLKENGDIYKKNYKGLYCVGCEAFITKKDLINGKCKIHQKEPEVVEEENYFFRLSKYSKQIKEIIKKDNVKIIPEERKNEMLNFVSQGLEDVSFSRPRKDLKWGIPVPDDNSQTIYVWADALINYISALDYPNGENFKKYWPADVHCLGKDILRFHSTIWLGMLLSLGLELPKNIFVHGFITSNGQKMSKSLGNVIDPFELVKKYGTDAVRYFLLREITPTEDGDFTYEKFEARYNSDLASGLGNLVARVLTLATKLKIKNEKFKITNQNLKSIIDETWKNYKKALDEFKFNEVLISIWELISVCDRYIEKERPWEKSEKQQLTINNLLFTIDNIAQLLKPFLPETSEKVLEQFKTKKIKILFPRLK</sequence>
<dbReference type="Pfam" id="PF09334">
    <property type="entry name" value="tRNA-synt_1g"/>
    <property type="match status" value="2"/>
</dbReference>
<dbReference type="GO" id="GO:0004825">
    <property type="term" value="F:methionine-tRNA ligase activity"/>
    <property type="evidence" value="ECO:0007669"/>
    <property type="project" value="UniProtKB-EC"/>
</dbReference>
<dbReference type="EC" id="6.1.1.10" evidence="1"/>
<dbReference type="InterPro" id="IPR033911">
    <property type="entry name" value="MetRS_core"/>
</dbReference>
<feature type="domain" description="Methionyl/Valyl/Leucyl/Isoleucyl-tRNA synthetase anticodon-binding" evidence="9">
    <location>
        <begin position="384"/>
        <end position="470"/>
    </location>
</feature>
<comment type="catalytic activity">
    <reaction evidence="7">
        <text>tRNA(Met) + L-methionine + ATP = L-methionyl-tRNA(Met) + AMP + diphosphate</text>
        <dbReference type="Rhea" id="RHEA:13481"/>
        <dbReference type="Rhea" id="RHEA-COMP:9667"/>
        <dbReference type="Rhea" id="RHEA-COMP:9698"/>
        <dbReference type="ChEBI" id="CHEBI:30616"/>
        <dbReference type="ChEBI" id="CHEBI:33019"/>
        <dbReference type="ChEBI" id="CHEBI:57844"/>
        <dbReference type="ChEBI" id="CHEBI:78442"/>
        <dbReference type="ChEBI" id="CHEBI:78530"/>
        <dbReference type="ChEBI" id="CHEBI:456215"/>
        <dbReference type="EC" id="6.1.1.10"/>
    </reaction>
</comment>
<dbReference type="Gene3D" id="3.40.50.620">
    <property type="entry name" value="HUPs"/>
    <property type="match status" value="1"/>
</dbReference>
<dbReference type="PANTHER" id="PTHR43326:SF1">
    <property type="entry name" value="METHIONINE--TRNA LIGASE, MITOCHONDRIAL"/>
    <property type="match status" value="1"/>
</dbReference>
<feature type="domain" description="Methionyl/Leucyl tRNA synthetase" evidence="10">
    <location>
        <begin position="8"/>
        <end position="139"/>
    </location>
</feature>
<dbReference type="AlphaFoldDB" id="A0A2H0TKQ0"/>
<keyword evidence="4 8" id="KW-0067">ATP-binding</keyword>
<evidence type="ECO:0000256" key="1">
    <source>
        <dbReference type="ARBA" id="ARBA00012838"/>
    </source>
</evidence>
<dbReference type="Proteomes" id="UP000237006">
    <property type="component" value="Unassembled WGS sequence"/>
</dbReference>
<gene>
    <name evidence="11" type="ORF">COU41_00015</name>
</gene>
<keyword evidence="6 8" id="KW-0030">Aminoacyl-tRNA synthetase</keyword>
<dbReference type="CDD" id="cd00814">
    <property type="entry name" value="MetRS_core"/>
    <property type="match status" value="1"/>
</dbReference>